<accession>A0AAV4N5Q5</accession>
<keyword evidence="2" id="KW-1185">Reference proteome</keyword>
<name>A0AAV4N5Q5_CAEEX</name>
<evidence type="ECO:0000313" key="1">
    <source>
        <dbReference type="EMBL" id="GIX79684.1"/>
    </source>
</evidence>
<comment type="caution">
    <text evidence="1">The sequence shown here is derived from an EMBL/GenBank/DDBJ whole genome shotgun (WGS) entry which is preliminary data.</text>
</comment>
<gene>
    <name evidence="1" type="ORF">CEXT_715771</name>
</gene>
<proteinExistence type="predicted"/>
<dbReference type="Proteomes" id="UP001054945">
    <property type="component" value="Unassembled WGS sequence"/>
</dbReference>
<reference evidence="1 2" key="1">
    <citation type="submission" date="2021-06" db="EMBL/GenBank/DDBJ databases">
        <title>Caerostris extrusa draft genome.</title>
        <authorList>
            <person name="Kono N."/>
            <person name="Arakawa K."/>
        </authorList>
    </citation>
    <scope>NUCLEOTIDE SEQUENCE [LARGE SCALE GENOMIC DNA]</scope>
</reference>
<organism evidence="1 2">
    <name type="scientific">Caerostris extrusa</name>
    <name type="common">Bark spider</name>
    <name type="synonym">Caerostris bankana</name>
    <dbReference type="NCBI Taxonomy" id="172846"/>
    <lineage>
        <taxon>Eukaryota</taxon>
        <taxon>Metazoa</taxon>
        <taxon>Ecdysozoa</taxon>
        <taxon>Arthropoda</taxon>
        <taxon>Chelicerata</taxon>
        <taxon>Arachnida</taxon>
        <taxon>Araneae</taxon>
        <taxon>Araneomorphae</taxon>
        <taxon>Entelegynae</taxon>
        <taxon>Araneoidea</taxon>
        <taxon>Araneidae</taxon>
        <taxon>Caerostris</taxon>
    </lineage>
</organism>
<protein>
    <submittedName>
        <fullName evidence="1">Uncharacterized protein</fullName>
    </submittedName>
</protein>
<dbReference type="EMBL" id="BPLR01020522">
    <property type="protein sequence ID" value="GIX79684.1"/>
    <property type="molecule type" value="Genomic_DNA"/>
</dbReference>
<evidence type="ECO:0000313" key="2">
    <source>
        <dbReference type="Proteomes" id="UP001054945"/>
    </source>
</evidence>
<sequence>MKSPSPIIAHESAPASQCSRDIETTALFDSAGWLMNGVLMAPQTIRLCNVRAMGYSDRTLFISQEERNGANIKFTFRRLCFVSFTASNAC</sequence>
<dbReference type="AlphaFoldDB" id="A0AAV4N5Q5"/>